<proteinExistence type="predicted"/>
<evidence type="ECO:0000313" key="1">
    <source>
        <dbReference type="EMBL" id="KAF0929216.1"/>
    </source>
</evidence>
<gene>
    <name evidence="1" type="ORF">E2562_016445</name>
</gene>
<protein>
    <submittedName>
        <fullName evidence="1">Uncharacterized protein</fullName>
    </submittedName>
</protein>
<dbReference type="Proteomes" id="UP000479710">
    <property type="component" value="Unassembled WGS sequence"/>
</dbReference>
<accession>A0A6G1EX56</accession>
<sequence length="93" mass="9970">MEAITSPFPLVRRVEEKARCRGGVVQLSELMSAFAKDVAGRIVLGVRASGGAGWRAKVDSLLHEANMLLGTFHVGDYFPRLACVAALDGRSDP</sequence>
<dbReference type="OrthoDB" id="1470350at2759"/>
<dbReference type="InterPro" id="IPR036396">
    <property type="entry name" value="Cyt_P450_sf"/>
</dbReference>
<dbReference type="GO" id="GO:0005506">
    <property type="term" value="F:iron ion binding"/>
    <property type="evidence" value="ECO:0007669"/>
    <property type="project" value="InterPro"/>
</dbReference>
<organism evidence="1 2">
    <name type="scientific">Oryza meyeriana var. granulata</name>
    <dbReference type="NCBI Taxonomy" id="110450"/>
    <lineage>
        <taxon>Eukaryota</taxon>
        <taxon>Viridiplantae</taxon>
        <taxon>Streptophyta</taxon>
        <taxon>Embryophyta</taxon>
        <taxon>Tracheophyta</taxon>
        <taxon>Spermatophyta</taxon>
        <taxon>Magnoliopsida</taxon>
        <taxon>Liliopsida</taxon>
        <taxon>Poales</taxon>
        <taxon>Poaceae</taxon>
        <taxon>BOP clade</taxon>
        <taxon>Oryzoideae</taxon>
        <taxon>Oryzeae</taxon>
        <taxon>Oryzinae</taxon>
        <taxon>Oryza</taxon>
        <taxon>Oryza meyeriana</taxon>
    </lineage>
</organism>
<name>A0A6G1EX56_9ORYZ</name>
<reference evidence="1 2" key="1">
    <citation type="submission" date="2019-11" db="EMBL/GenBank/DDBJ databases">
        <title>Whole genome sequence of Oryza granulata.</title>
        <authorList>
            <person name="Li W."/>
        </authorList>
    </citation>
    <scope>NUCLEOTIDE SEQUENCE [LARGE SCALE GENOMIC DNA]</scope>
    <source>
        <strain evidence="2">cv. Menghai</strain>
        <tissue evidence="1">Leaf</tissue>
    </source>
</reference>
<dbReference type="AlphaFoldDB" id="A0A6G1EX56"/>
<dbReference type="GO" id="GO:0016705">
    <property type="term" value="F:oxidoreductase activity, acting on paired donors, with incorporation or reduction of molecular oxygen"/>
    <property type="evidence" value="ECO:0007669"/>
    <property type="project" value="InterPro"/>
</dbReference>
<dbReference type="EMBL" id="SPHZ02000002">
    <property type="protein sequence ID" value="KAF0929216.1"/>
    <property type="molecule type" value="Genomic_DNA"/>
</dbReference>
<dbReference type="GO" id="GO:0004497">
    <property type="term" value="F:monooxygenase activity"/>
    <property type="evidence" value="ECO:0007669"/>
    <property type="project" value="InterPro"/>
</dbReference>
<comment type="caution">
    <text evidence="1">The sequence shown here is derived from an EMBL/GenBank/DDBJ whole genome shotgun (WGS) entry which is preliminary data.</text>
</comment>
<evidence type="ECO:0000313" key="2">
    <source>
        <dbReference type="Proteomes" id="UP000479710"/>
    </source>
</evidence>
<keyword evidence="2" id="KW-1185">Reference proteome</keyword>
<dbReference type="SUPFAM" id="SSF48264">
    <property type="entry name" value="Cytochrome P450"/>
    <property type="match status" value="1"/>
</dbReference>
<dbReference type="GO" id="GO:0020037">
    <property type="term" value="F:heme binding"/>
    <property type="evidence" value="ECO:0007669"/>
    <property type="project" value="InterPro"/>
</dbReference>